<name>A0ABQ2NE52_9ACTN</name>
<gene>
    <name evidence="1" type="ORF">GCM10011584_28960</name>
</gene>
<proteinExistence type="predicted"/>
<evidence type="ECO:0000313" key="2">
    <source>
        <dbReference type="Proteomes" id="UP000655410"/>
    </source>
</evidence>
<accession>A0ABQ2NE52</accession>
<dbReference type="Proteomes" id="UP000655410">
    <property type="component" value="Unassembled WGS sequence"/>
</dbReference>
<organism evidence="1 2">
    <name type="scientific">Nocardioides phosphati</name>
    <dbReference type="NCBI Taxonomy" id="1867775"/>
    <lineage>
        <taxon>Bacteria</taxon>
        <taxon>Bacillati</taxon>
        <taxon>Actinomycetota</taxon>
        <taxon>Actinomycetes</taxon>
        <taxon>Propionibacteriales</taxon>
        <taxon>Nocardioidaceae</taxon>
        <taxon>Nocardioides</taxon>
    </lineage>
</organism>
<sequence length="282" mass="30866">MFDPTAAHEGLLTPIDTVVSALLKKAPGLAPDRVMLIGAMCRDVMHSALGHEFGTRETYDLDLALGLRSWTHFEEAAKAFTPVSDSGVCFRIEHRDVDLLPFGDVEDPVGSVEPPTRRETLSVWAFEEIHADSLPLALPTAGVIRIPTVPGYVAAKVGAWLDRWERGEYKDATDLAVALHWYAESRAVTERLYDTEEGQQVNIAHDFHGLRAAAHLLGRDVVRTIGPERQQEMLARWPGDQGLLERRLSTDRGTFGAPWPGRPAQATLVAAFTSGLSAIPGS</sequence>
<dbReference type="RefSeq" id="WP_188784727.1">
    <property type="nucleotide sequence ID" value="NZ_BMNI01000008.1"/>
</dbReference>
<protein>
    <recommendedName>
        <fullName evidence="3">Nucleotidyltransferase</fullName>
    </recommendedName>
</protein>
<evidence type="ECO:0008006" key="3">
    <source>
        <dbReference type="Google" id="ProtNLM"/>
    </source>
</evidence>
<dbReference type="EMBL" id="BMNI01000008">
    <property type="protein sequence ID" value="GGO92473.1"/>
    <property type="molecule type" value="Genomic_DNA"/>
</dbReference>
<keyword evidence="2" id="KW-1185">Reference proteome</keyword>
<evidence type="ECO:0000313" key="1">
    <source>
        <dbReference type="EMBL" id="GGO92473.1"/>
    </source>
</evidence>
<comment type="caution">
    <text evidence="1">The sequence shown here is derived from an EMBL/GenBank/DDBJ whole genome shotgun (WGS) entry which is preliminary data.</text>
</comment>
<reference evidence="2" key="1">
    <citation type="journal article" date="2019" name="Int. J. Syst. Evol. Microbiol.">
        <title>The Global Catalogue of Microorganisms (GCM) 10K type strain sequencing project: providing services to taxonomists for standard genome sequencing and annotation.</title>
        <authorList>
            <consortium name="The Broad Institute Genomics Platform"/>
            <consortium name="The Broad Institute Genome Sequencing Center for Infectious Disease"/>
            <person name="Wu L."/>
            <person name="Ma J."/>
        </authorList>
    </citation>
    <scope>NUCLEOTIDE SEQUENCE [LARGE SCALE GENOMIC DNA]</scope>
    <source>
        <strain evidence="2">CGMCC 4.7371</strain>
    </source>
</reference>